<dbReference type="InterPro" id="IPR002810">
    <property type="entry name" value="NfeD-like_C"/>
</dbReference>
<reference evidence="10" key="1">
    <citation type="submission" date="2021-06" db="EMBL/GenBank/DDBJ databases">
        <title>44 bacteria genomes isolated from Dapeng, Shenzhen.</title>
        <authorList>
            <person name="Zheng W."/>
            <person name="Yu S."/>
            <person name="Huang Y."/>
        </authorList>
    </citation>
    <scope>NUCLEOTIDE SEQUENCE</scope>
    <source>
        <strain evidence="10">DP5N28-2</strain>
    </source>
</reference>
<evidence type="ECO:0000256" key="2">
    <source>
        <dbReference type="ARBA" id="ARBA00022692"/>
    </source>
</evidence>
<dbReference type="InterPro" id="IPR056739">
    <property type="entry name" value="NfeD_membrane"/>
</dbReference>
<dbReference type="RefSeq" id="WP_222580039.1">
    <property type="nucleotide sequence ID" value="NZ_JAHVHU010000009.1"/>
</dbReference>
<comment type="caution">
    <text evidence="10">The sequence shown here is derived from an EMBL/GenBank/DDBJ whole genome shotgun (WGS) entry which is preliminary data.</text>
</comment>
<evidence type="ECO:0000256" key="6">
    <source>
        <dbReference type="SAM" id="SignalP"/>
    </source>
</evidence>
<feature type="chain" id="PRO_5037844030" evidence="6">
    <location>
        <begin position="20"/>
        <end position="436"/>
    </location>
</feature>
<accession>A0A953LD57</accession>
<gene>
    <name evidence="10" type="ORF">KUV50_10170</name>
</gene>
<evidence type="ECO:0000259" key="8">
    <source>
        <dbReference type="Pfam" id="PF24961"/>
    </source>
</evidence>
<dbReference type="Pfam" id="PF25145">
    <property type="entry name" value="NfeD1b_N"/>
    <property type="match status" value="1"/>
</dbReference>
<evidence type="ECO:0000313" key="10">
    <source>
        <dbReference type="EMBL" id="MBY5958499.1"/>
    </source>
</evidence>
<dbReference type="AlphaFoldDB" id="A0A953LD57"/>
<feature type="signal peptide" evidence="6">
    <location>
        <begin position="1"/>
        <end position="19"/>
    </location>
</feature>
<dbReference type="PANTHER" id="PTHR33507">
    <property type="entry name" value="INNER MEMBRANE PROTEIN YBBJ"/>
    <property type="match status" value="1"/>
</dbReference>
<evidence type="ECO:0000259" key="7">
    <source>
        <dbReference type="Pfam" id="PF01957"/>
    </source>
</evidence>
<name>A0A953LD57_9BACT</name>
<dbReference type="EMBL" id="JAHVHU010000009">
    <property type="protein sequence ID" value="MBY5958499.1"/>
    <property type="molecule type" value="Genomic_DNA"/>
</dbReference>
<dbReference type="Pfam" id="PF01957">
    <property type="entry name" value="NfeD"/>
    <property type="match status" value="1"/>
</dbReference>
<keyword evidence="11" id="KW-1185">Reference proteome</keyword>
<evidence type="ECO:0000256" key="3">
    <source>
        <dbReference type="ARBA" id="ARBA00022989"/>
    </source>
</evidence>
<evidence type="ECO:0000259" key="9">
    <source>
        <dbReference type="Pfam" id="PF25145"/>
    </source>
</evidence>
<dbReference type="GO" id="GO:0016020">
    <property type="term" value="C:membrane"/>
    <property type="evidence" value="ECO:0007669"/>
    <property type="project" value="UniProtKB-SubCell"/>
</dbReference>
<organism evidence="10 11">
    <name type="scientific">Membranihabitans marinus</name>
    <dbReference type="NCBI Taxonomy" id="1227546"/>
    <lineage>
        <taxon>Bacteria</taxon>
        <taxon>Pseudomonadati</taxon>
        <taxon>Bacteroidota</taxon>
        <taxon>Saprospiria</taxon>
        <taxon>Saprospirales</taxon>
        <taxon>Saprospiraceae</taxon>
        <taxon>Membranihabitans</taxon>
    </lineage>
</organism>
<keyword evidence="3 5" id="KW-1133">Transmembrane helix</keyword>
<proteinExistence type="predicted"/>
<dbReference type="CDD" id="cd07020">
    <property type="entry name" value="Clp_protease_NfeD_1"/>
    <property type="match status" value="1"/>
</dbReference>
<keyword evidence="4 5" id="KW-0472">Membrane</keyword>
<dbReference type="SUPFAM" id="SSF141322">
    <property type="entry name" value="NfeD domain-like"/>
    <property type="match status" value="1"/>
</dbReference>
<sequence>MKHLFIFLFSVTLVLCSFAQPDSAFSQNKEVTLINVNGAISPTTTNYIKRGITKARESGSVALIIEMDTPGGLLESTKNIVQAILDSDDLPIVVYIAPEGASAASAGTFITMAAHIAAMAPATNIGAASPVQMGPSGSSQPDTVMQKKIFNYTESYIESIANRRGRNADWAISAVRDGKSITADKAVELNVVDMIASSRQDLLEKINGKTVAGKTLETRSAEIVILKPNLMESLLGFAMRPEVMLILTMVAIYGIIGEITNPGAIIPGVSGVIALILLLFASAAMPINMAGFLLIGLAIALFIAEAFTPTFGLLIAGGAVSFFLGALMLFQDLPEPMSISLGWLIPATVLTALFFIWVAAEGIRAQFRESKTGKEAMIGKKAEVVDRIDQTGGRVLLFGEYWNAVSEDTLEVGMKCEVISIHNLQLTVKKINPETT</sequence>
<feature type="domain" description="NfeD integral membrane" evidence="8">
    <location>
        <begin position="243"/>
        <end position="359"/>
    </location>
</feature>
<evidence type="ECO:0000256" key="4">
    <source>
        <dbReference type="ARBA" id="ARBA00023136"/>
    </source>
</evidence>
<feature type="domain" description="NfeD-like C-terminal" evidence="7">
    <location>
        <begin position="375"/>
        <end position="430"/>
    </location>
</feature>
<feature type="transmembrane region" description="Helical" evidence="5">
    <location>
        <begin position="311"/>
        <end position="330"/>
    </location>
</feature>
<dbReference type="Proteomes" id="UP000753961">
    <property type="component" value="Unassembled WGS sequence"/>
</dbReference>
<dbReference type="InterPro" id="IPR056738">
    <property type="entry name" value="NfeD1b_N"/>
</dbReference>
<keyword evidence="6" id="KW-0732">Signal</keyword>
<dbReference type="InterPro" id="IPR012340">
    <property type="entry name" value="NA-bd_OB-fold"/>
</dbReference>
<dbReference type="InterPro" id="IPR029045">
    <property type="entry name" value="ClpP/crotonase-like_dom_sf"/>
</dbReference>
<comment type="subcellular location">
    <subcellularLocation>
        <location evidence="1">Membrane</location>
        <topology evidence="1">Multi-pass membrane protein</topology>
    </subcellularLocation>
</comment>
<dbReference type="InterPro" id="IPR052165">
    <property type="entry name" value="Membrane_assoc_protease"/>
</dbReference>
<feature type="transmembrane region" description="Helical" evidence="5">
    <location>
        <begin position="342"/>
        <end position="360"/>
    </location>
</feature>
<dbReference type="Gene3D" id="2.40.50.140">
    <property type="entry name" value="Nucleic acid-binding proteins"/>
    <property type="match status" value="1"/>
</dbReference>
<evidence type="ECO:0000313" key="11">
    <source>
        <dbReference type="Proteomes" id="UP000753961"/>
    </source>
</evidence>
<dbReference type="PANTHER" id="PTHR33507:SF4">
    <property type="entry name" value="NODULATION COMPETITIVENESS PROTEIN NFED"/>
    <property type="match status" value="1"/>
</dbReference>
<feature type="transmembrane region" description="Helical" evidence="5">
    <location>
        <begin position="263"/>
        <end position="281"/>
    </location>
</feature>
<dbReference type="Pfam" id="PF24961">
    <property type="entry name" value="NfeD_membrane"/>
    <property type="match status" value="1"/>
</dbReference>
<dbReference type="SUPFAM" id="SSF52096">
    <property type="entry name" value="ClpP/crotonase"/>
    <property type="match status" value="1"/>
</dbReference>
<feature type="transmembrane region" description="Helical" evidence="5">
    <location>
        <begin position="234"/>
        <end position="256"/>
    </location>
</feature>
<evidence type="ECO:0000256" key="5">
    <source>
        <dbReference type="SAM" id="Phobius"/>
    </source>
</evidence>
<feature type="transmembrane region" description="Helical" evidence="5">
    <location>
        <begin position="287"/>
        <end position="304"/>
    </location>
</feature>
<protein>
    <submittedName>
        <fullName evidence="10">Nodulation protein NfeD</fullName>
    </submittedName>
</protein>
<dbReference type="Gene3D" id="3.90.226.10">
    <property type="entry name" value="2-enoyl-CoA Hydratase, Chain A, domain 1"/>
    <property type="match status" value="1"/>
</dbReference>
<feature type="domain" description="NfeD1b N-terminal" evidence="9">
    <location>
        <begin position="31"/>
        <end position="177"/>
    </location>
</feature>
<evidence type="ECO:0000256" key="1">
    <source>
        <dbReference type="ARBA" id="ARBA00004141"/>
    </source>
</evidence>
<keyword evidence="2 5" id="KW-0812">Transmembrane</keyword>